<protein>
    <submittedName>
        <fullName evidence="1">Diphthine--ammonia ligase</fullName>
        <ecNumber evidence="1">6.3.1.14</ecNumber>
    </submittedName>
</protein>
<comment type="caution">
    <text evidence="1">The sequence shown here is derived from an EMBL/GenBank/DDBJ whole genome shotgun (WGS) entry which is preliminary data.</text>
</comment>
<proteinExistence type="predicted"/>
<dbReference type="EC" id="6.3.1.14" evidence="1"/>
<evidence type="ECO:0000313" key="2">
    <source>
        <dbReference type="Proteomes" id="UP000315423"/>
    </source>
</evidence>
<organism evidence="1 2">
    <name type="scientific">Candidatus Methanomarinus sp</name>
    <dbReference type="NCBI Taxonomy" id="3386244"/>
    <lineage>
        <taxon>Archaea</taxon>
        <taxon>Methanobacteriati</taxon>
        <taxon>Methanobacteriota</taxon>
        <taxon>Stenosarchaea group</taxon>
        <taxon>Methanomicrobia</taxon>
        <taxon>Methanosarcinales</taxon>
        <taxon>ANME-2 cluster</taxon>
        <taxon>Candidatus Methanocomedenaceae</taxon>
        <taxon>Candidatus Methanomarinus</taxon>
    </lineage>
</organism>
<keyword evidence="1" id="KW-0436">Ligase</keyword>
<reference evidence="1" key="1">
    <citation type="submission" date="2018-09" db="EMBL/GenBank/DDBJ databases">
        <title>A genomic encyclopedia of anaerobic methanotrophic archaea.</title>
        <authorList>
            <person name="Skennerton C.T."/>
            <person name="Chadwick G.L."/>
            <person name="Laso-Perez R."/>
            <person name="Leu A.O."/>
            <person name="Speth D.R."/>
            <person name="Yu H."/>
            <person name="Morgan-Lang C."/>
            <person name="Hatzenpichler R."/>
            <person name="Goudeau D."/>
            <person name="Malmstrom R."/>
            <person name="Woyke T."/>
            <person name="Hallam S."/>
            <person name="Tyson G.W."/>
            <person name="Wegener G."/>
            <person name="Boetius A."/>
            <person name="Orphan V.J."/>
        </authorList>
    </citation>
    <scope>NUCLEOTIDE SEQUENCE</scope>
    <source>
        <strain evidence="1">CONS3730D10UFb2</strain>
    </source>
</reference>
<sequence>MKLGILFSGGKDSFLAMLKAMENHHEIACLITIISKNNESYMFHVPAIELACYHAKALDIPLVEGRTQGIKEKELTDLKIVIKEAMIKYQINGIVTGAIASTYQTSRIQRICDELGLWCFNPLWEMDQMLVLREIINAKLKTIITGIAAYPLDEKWLGREIDDKFYEDVLLLEKKYMINPAGEGGEFETLVTGSPIHKYTIKILETEKQYCPAENWGILMIKKVELENTHINQSV</sequence>
<dbReference type="Proteomes" id="UP000315423">
    <property type="component" value="Unassembled WGS sequence"/>
</dbReference>
<evidence type="ECO:0000313" key="1">
    <source>
        <dbReference type="EMBL" id="TKY92525.1"/>
    </source>
</evidence>
<dbReference type="EMBL" id="QYBA01000005">
    <property type="protein sequence ID" value="TKY92525.1"/>
    <property type="molecule type" value="Genomic_DNA"/>
</dbReference>
<gene>
    <name evidence="1" type="ORF">C5S46_00100</name>
</gene>
<name>A0AC61SDW2_9EURY</name>
<accession>A0AC61SDW2</accession>